<sequence>MRKKISTKLKILLCFGVILFTALSFSPTTASAHHADTGGREPSKVYDFDEPWDADYVGWFTHDKQVSPRATGIWYDRQAYVTTYSVPGCYVPSDAYLVRDYGQDGPYAPACTDSGMKDSFYLFSKRDVYQWAVQHGAVSDNDGTLHVWVQPAIGTKTKKGGTWVDDGVTLMNLYDWTKAKRWANPSTFASHYNKELKIKMGVPGGVTVKYQTLNAGDGYNGRQDILPNASYSYNVGSVHSYSETGIKSHIDWNSKRMVLVGVEVTKDGSSATGTSGLLCSCVSDSNRVEVGKSYNLWQDGLGDVGSHANSGYSFNKDRSDIYNFMVGQNFRCTFGTTVTYLYAEVDDICKLYQTMLYDGYDVLNQYGGVSTIHVGQTYNVNSVVPQQSSYKNAVWELVKAGFYKANGSNILARPTTGVQNEVWGNSSYNFDLSNRSAWNSSVSNANKLYYTPTVRDDFEYMGTYQVRAPQIELCYYKDDLGRYHLFSATSGGKALNYSACLIDQYKRNTWKNNGATTSCTVSSILRNQPVTIDGASQKRNMVLTESYAYSANANNSVKEYNGSTNCWTDTSLPINGVTDSSSRFKAANSQDAYEIAIDKSGNVTRRTTKTTYGTTPTIFVAVYEGGPILTVKSYYTTDKVPNPSRIYYFEAPQSGEFTYGSETLKRGTNVQYPIGTTQVSVATACDQDGLGNADGSLIKKRADGVTVECRRTRFSTTNDLATVNAVKKLTTTSRINQSGIESVLPIWGTNWNGVINFKGGVAAMVKLYEADPVKGYWKVAYADLEDGDKEGSLYSQYKNTYYRLGRPKLIELNTAIMLNSTMHYRSLPVSKSRIMVYQSYGC</sequence>
<gene>
    <name evidence="2" type="ORF">FYJ75_02890</name>
</gene>
<keyword evidence="3" id="KW-1185">Reference proteome</keyword>
<reference evidence="2 3" key="1">
    <citation type="submission" date="2019-08" db="EMBL/GenBank/DDBJ databases">
        <title>In-depth cultivation of the pig gut microbiome towards novel bacterial diversity and tailored functional studies.</title>
        <authorList>
            <person name="Wylensek D."/>
            <person name="Hitch T.C.A."/>
            <person name="Clavel T."/>
        </authorList>
    </citation>
    <scope>NUCLEOTIDE SEQUENCE [LARGE SCALE GENOMIC DNA]</scope>
    <source>
        <strain evidence="2 3">MUC/MUC-530-WT-4D</strain>
    </source>
</reference>
<feature type="chain" id="PRO_5027044682" evidence="1">
    <location>
        <begin position="33"/>
        <end position="842"/>
    </location>
</feature>
<dbReference type="EMBL" id="VUNI01000003">
    <property type="protein sequence ID" value="MST73984.1"/>
    <property type="molecule type" value="Genomic_DNA"/>
</dbReference>
<feature type="signal peptide" evidence="1">
    <location>
        <begin position="1"/>
        <end position="32"/>
    </location>
</feature>
<dbReference type="Proteomes" id="UP000474024">
    <property type="component" value="Unassembled WGS sequence"/>
</dbReference>
<keyword evidence="1" id="KW-0732">Signal</keyword>
<accession>A0A6L5YNA4</accession>
<comment type="caution">
    <text evidence="2">The sequence shown here is derived from an EMBL/GenBank/DDBJ whole genome shotgun (WGS) entry which is preliminary data.</text>
</comment>
<protein>
    <submittedName>
        <fullName evidence="2">Uncharacterized protein</fullName>
    </submittedName>
</protein>
<dbReference type="AlphaFoldDB" id="A0A6L5YNA4"/>
<proteinExistence type="predicted"/>
<evidence type="ECO:0000256" key="1">
    <source>
        <dbReference type="SAM" id="SignalP"/>
    </source>
</evidence>
<name>A0A6L5YNA4_9FIRM</name>
<evidence type="ECO:0000313" key="2">
    <source>
        <dbReference type="EMBL" id="MST73984.1"/>
    </source>
</evidence>
<dbReference type="RefSeq" id="WP_154428678.1">
    <property type="nucleotide sequence ID" value="NZ_VUNI01000003.1"/>
</dbReference>
<organism evidence="2 3">
    <name type="scientific">Roseburia porci</name>
    <dbReference type="NCBI Taxonomy" id="2605790"/>
    <lineage>
        <taxon>Bacteria</taxon>
        <taxon>Bacillati</taxon>
        <taxon>Bacillota</taxon>
        <taxon>Clostridia</taxon>
        <taxon>Lachnospirales</taxon>
        <taxon>Lachnospiraceae</taxon>
        <taxon>Roseburia</taxon>
    </lineage>
</organism>
<evidence type="ECO:0000313" key="3">
    <source>
        <dbReference type="Proteomes" id="UP000474024"/>
    </source>
</evidence>